<proteinExistence type="predicted"/>
<organism evidence="2 3">
    <name type="scientific">Zarconia navalis LEGE 11467</name>
    <dbReference type="NCBI Taxonomy" id="1828826"/>
    <lineage>
        <taxon>Bacteria</taxon>
        <taxon>Bacillati</taxon>
        <taxon>Cyanobacteriota</taxon>
        <taxon>Cyanophyceae</taxon>
        <taxon>Oscillatoriophycideae</taxon>
        <taxon>Oscillatoriales</taxon>
        <taxon>Oscillatoriales incertae sedis</taxon>
        <taxon>Zarconia</taxon>
        <taxon>Zarconia navalis</taxon>
    </lineage>
</organism>
<dbReference type="InterPro" id="IPR010328">
    <property type="entry name" value="DUF928"/>
</dbReference>
<keyword evidence="1" id="KW-0732">Signal</keyword>
<reference evidence="2" key="1">
    <citation type="submission" date="2020-10" db="EMBL/GenBank/DDBJ databases">
        <authorList>
            <person name="Castelo-Branco R."/>
            <person name="Eusebio N."/>
            <person name="Adriana R."/>
            <person name="Vieira A."/>
            <person name="Brugerolle De Fraissinette N."/>
            <person name="Rezende De Castro R."/>
            <person name="Schneider M.P."/>
            <person name="Vasconcelos V."/>
            <person name="Leao P.N."/>
        </authorList>
    </citation>
    <scope>NUCLEOTIDE SEQUENCE</scope>
    <source>
        <strain evidence="2">LEGE 11467</strain>
    </source>
</reference>
<dbReference type="Proteomes" id="UP000621799">
    <property type="component" value="Unassembled WGS sequence"/>
</dbReference>
<protein>
    <submittedName>
        <fullName evidence="2">DUF928 domain-containing protein</fullName>
    </submittedName>
</protein>
<feature type="chain" id="PRO_5036989496" evidence="1">
    <location>
        <begin position="25"/>
        <end position="286"/>
    </location>
</feature>
<keyword evidence="3" id="KW-1185">Reference proteome</keyword>
<sequence>MAWKNPIFNLATLSLGLSLELAIAAGFSAPVRANSAISTPNSAIPQTWQLSQFNPPDRGAPDVAVGGATRGELCGVTPLIPKDTSKDYGEINPPYFGLTVAERPTFFFHIEKQIAQEVFFEVYEYNTEGRGKDGQLIYETNFSVSATPGILSTKLPPSSDLEAGKTYRWYLDIVCGNDSSVEVASTSGWVERVDATPELSSKLVRADTTEARSQVYADTGIWFDALNILGQERIAADTDTLKTEWENLLEALNLTNLEGIANAPFMDCCNESVEVFGEESALTSQN</sequence>
<comment type="caution">
    <text evidence="2">The sequence shown here is derived from an EMBL/GenBank/DDBJ whole genome shotgun (WGS) entry which is preliminary data.</text>
</comment>
<dbReference type="Pfam" id="PF06051">
    <property type="entry name" value="DUF928"/>
    <property type="match status" value="1"/>
</dbReference>
<gene>
    <name evidence="2" type="ORF">IQ235_00545</name>
</gene>
<accession>A0A928VTU5</accession>
<evidence type="ECO:0000313" key="3">
    <source>
        <dbReference type="Proteomes" id="UP000621799"/>
    </source>
</evidence>
<dbReference type="AlphaFoldDB" id="A0A928VTU5"/>
<name>A0A928VTU5_9CYAN</name>
<dbReference type="EMBL" id="JADEXN010000004">
    <property type="protein sequence ID" value="MBE9039284.1"/>
    <property type="molecule type" value="Genomic_DNA"/>
</dbReference>
<evidence type="ECO:0000256" key="1">
    <source>
        <dbReference type="SAM" id="SignalP"/>
    </source>
</evidence>
<dbReference type="RefSeq" id="WP_264319548.1">
    <property type="nucleotide sequence ID" value="NZ_JADEXN010000004.1"/>
</dbReference>
<evidence type="ECO:0000313" key="2">
    <source>
        <dbReference type="EMBL" id="MBE9039284.1"/>
    </source>
</evidence>
<feature type="signal peptide" evidence="1">
    <location>
        <begin position="1"/>
        <end position="24"/>
    </location>
</feature>